<dbReference type="AlphaFoldDB" id="C0N776"/>
<organism evidence="1 2">
    <name type="scientific">Methylophaga thiooxydans DMS010</name>
    <dbReference type="NCBI Taxonomy" id="637616"/>
    <lineage>
        <taxon>Bacteria</taxon>
        <taxon>Pseudomonadati</taxon>
        <taxon>Pseudomonadota</taxon>
        <taxon>Gammaproteobacteria</taxon>
        <taxon>Thiotrichales</taxon>
        <taxon>Piscirickettsiaceae</taxon>
        <taxon>Methylophaga</taxon>
    </lineage>
</organism>
<sequence>MHVKIENKKNLTTNLISLKDIILNKIKSYIYSMPKPS</sequence>
<name>C0N776_9GAMM</name>
<evidence type="ECO:0000313" key="1">
    <source>
        <dbReference type="EMBL" id="EEF79496.1"/>
    </source>
</evidence>
<accession>C0N776</accession>
<protein>
    <submittedName>
        <fullName evidence="1">Uncharacterized protein</fullName>
    </submittedName>
</protein>
<reference evidence="1 2" key="1">
    <citation type="journal article" date="2011" name="J. Bacteriol.">
        <title>Draft genome sequence of the chemolithoheterotrophic, halophilic methylotroph Methylophaga thiooxydans DMS010.</title>
        <authorList>
            <person name="Boden R."/>
            <person name="Ferriera S."/>
            <person name="Johnson J."/>
            <person name="Kelly D.P."/>
            <person name="Murrell J.C."/>
            <person name="Schafer H."/>
        </authorList>
    </citation>
    <scope>NUCLEOTIDE SEQUENCE [LARGE SCALE GENOMIC DNA]</scope>
    <source>
        <strain evidence="1 2">DMS010</strain>
    </source>
</reference>
<dbReference type="EMBL" id="GG657899">
    <property type="protein sequence ID" value="EEF79496.1"/>
    <property type="molecule type" value="Genomic_DNA"/>
</dbReference>
<evidence type="ECO:0000313" key="2">
    <source>
        <dbReference type="Proteomes" id="UP000004679"/>
    </source>
</evidence>
<keyword evidence="2" id="KW-1185">Reference proteome</keyword>
<proteinExistence type="predicted"/>
<dbReference type="HOGENOM" id="CLU_3345885_0_0_6"/>
<gene>
    <name evidence="1" type="ORF">MDMS009_2083</name>
</gene>
<dbReference type="Proteomes" id="UP000004679">
    <property type="component" value="Unassembled WGS sequence"/>
</dbReference>